<sequence>TIVLTGRFVPPTLFNFSGLLVNFGRGGPRVAATVINESAINCTVPAMPEDFFETVQLSVTVVFQSPFNNTHVNLTADGPGQLFSFLPNLALGSLSPRAGPPGGLTNLTMRVMFYANFSSGLERDLGLDFDCAVGSTRTPARFQSVDQPGLSQLAMNRSYEVSCAAPMAGPRRDVCVQL</sequence>
<proteinExistence type="predicted"/>
<dbReference type="EMBL" id="JABANN010003089">
    <property type="protein sequence ID" value="KAF4646806.1"/>
    <property type="molecule type" value="Genomic_DNA"/>
</dbReference>
<feature type="non-terminal residue" evidence="1">
    <location>
        <position position="178"/>
    </location>
</feature>
<accession>A0A7J6KJT5</accession>
<dbReference type="AlphaFoldDB" id="A0A7J6KJT5"/>
<evidence type="ECO:0000313" key="1">
    <source>
        <dbReference type="EMBL" id="KAF4646806.1"/>
    </source>
</evidence>
<evidence type="ECO:0008006" key="3">
    <source>
        <dbReference type="Google" id="ProtNLM"/>
    </source>
</evidence>
<protein>
    <recommendedName>
        <fullName evidence="3">IPT/TIG domain-containing protein</fullName>
    </recommendedName>
</protein>
<reference evidence="1 2" key="1">
    <citation type="submission" date="2020-04" db="EMBL/GenBank/DDBJ databases">
        <title>Perkinsus olseni comparative genomics.</title>
        <authorList>
            <person name="Bogema D.R."/>
        </authorList>
    </citation>
    <scope>NUCLEOTIDE SEQUENCE [LARGE SCALE GENOMIC DNA]</scope>
    <source>
        <strain evidence="1">ATCC PRA-31</strain>
    </source>
</reference>
<feature type="non-terminal residue" evidence="1">
    <location>
        <position position="1"/>
    </location>
</feature>
<organism evidence="1 2">
    <name type="scientific">Perkinsus olseni</name>
    <name type="common">Perkinsus atlanticus</name>
    <dbReference type="NCBI Taxonomy" id="32597"/>
    <lineage>
        <taxon>Eukaryota</taxon>
        <taxon>Sar</taxon>
        <taxon>Alveolata</taxon>
        <taxon>Perkinsozoa</taxon>
        <taxon>Perkinsea</taxon>
        <taxon>Perkinsida</taxon>
        <taxon>Perkinsidae</taxon>
        <taxon>Perkinsus</taxon>
    </lineage>
</organism>
<comment type="caution">
    <text evidence="1">The sequence shown here is derived from an EMBL/GenBank/DDBJ whole genome shotgun (WGS) entry which is preliminary data.</text>
</comment>
<dbReference type="Proteomes" id="UP000572268">
    <property type="component" value="Unassembled WGS sequence"/>
</dbReference>
<gene>
    <name evidence="1" type="ORF">FOL46_005137</name>
</gene>
<evidence type="ECO:0000313" key="2">
    <source>
        <dbReference type="Proteomes" id="UP000572268"/>
    </source>
</evidence>
<name>A0A7J6KJT5_PEROL</name>